<keyword evidence="1" id="KW-0472">Membrane</keyword>
<dbReference type="Proteomes" id="UP000594342">
    <property type="component" value="Unassembled WGS sequence"/>
</dbReference>
<keyword evidence="1" id="KW-0812">Transmembrane</keyword>
<keyword evidence="3" id="KW-1185">Reference proteome</keyword>
<organism evidence="2 3">
    <name type="scientific">Yasminevirus sp. GU-2018</name>
    <dbReference type="NCBI Taxonomy" id="2420051"/>
    <lineage>
        <taxon>Viruses</taxon>
        <taxon>Varidnaviria</taxon>
        <taxon>Bamfordvirae</taxon>
        <taxon>Nucleocytoviricota</taxon>
        <taxon>Megaviricetes</taxon>
        <taxon>Imitervirales</taxon>
        <taxon>Mimiviridae</taxon>
        <taxon>Klosneuvirinae</taxon>
        <taxon>Yasminevirus</taxon>
        <taxon>Yasminevirus saudimassiliense</taxon>
    </lineage>
</organism>
<reference evidence="2 3" key="1">
    <citation type="submission" date="2018-10" db="EMBL/GenBank/DDBJ databases">
        <authorList>
            <consortium name="IHU Genomes"/>
        </authorList>
    </citation>
    <scope>NUCLEOTIDE SEQUENCE [LARGE SCALE GENOMIC DNA]</scope>
    <source>
        <strain evidence="2 3">A1</strain>
    </source>
</reference>
<accession>A0A5K0U9T1</accession>
<dbReference type="EMBL" id="UPSH01000001">
    <property type="protein sequence ID" value="VBB18234.1"/>
    <property type="molecule type" value="Genomic_DNA"/>
</dbReference>
<proteinExistence type="predicted"/>
<comment type="caution">
    <text evidence="2">The sequence shown here is derived from an EMBL/GenBank/DDBJ whole genome shotgun (WGS) entry which is preliminary data.</text>
</comment>
<evidence type="ECO:0000313" key="2">
    <source>
        <dbReference type="EMBL" id="VBB18234.1"/>
    </source>
</evidence>
<protein>
    <submittedName>
        <fullName evidence="2">Uncharacterized protein</fullName>
    </submittedName>
</protein>
<evidence type="ECO:0000313" key="3">
    <source>
        <dbReference type="Proteomes" id="UP000594342"/>
    </source>
</evidence>
<keyword evidence="1" id="KW-1133">Transmembrane helix</keyword>
<evidence type="ECO:0000256" key="1">
    <source>
        <dbReference type="SAM" id="Phobius"/>
    </source>
</evidence>
<name>A0A5K0U9T1_9VIRU</name>
<feature type="transmembrane region" description="Helical" evidence="1">
    <location>
        <begin position="94"/>
        <end position="114"/>
    </location>
</feature>
<feature type="transmembrane region" description="Helical" evidence="1">
    <location>
        <begin position="63"/>
        <end position="82"/>
    </location>
</feature>
<sequence>MDISTDNNRDNNQDYNQVYNQNYSQSHDTDYRASCISYESSTFELFIPSPIIFSTFCVSTDRTSLFIVSVVRVLFYVILYYVLNDIIDMEQYRYIKYVLLMMIIVNIVYVGFVVSKDTTFSIGADKSMFAKTEVQNSEQIHYSL</sequence>
<gene>
    <name evidence="2" type="ORF">YASMINEVIRUS_697</name>
</gene>